<sequence>MFRRQGLRVAAAACCAAAFLATPALAGSDGPGAPGVGDDYFPGYGNGGYDVSHYDVQVRYRPADDYLQGTTTIVAKPTQNLTAFNLDFALKVKSVLVNGQRAQFEHDGLELTVTPPRTLPQGSLATFVVEYDGVPSTVEAGGIKPWIRTADGALAIGQPEISSWWFPGNDHPRDKATFDIAVTVPDGTEVLANGVNTGKSSLAGQTTWQWRTTKPTATYLAFMAVGQYEISTKPGAFGQPFVTAYSDKLGEYEGAAKASIERTPEVVEFLSGLFGEYPFEAQGGVATSEGMSFALENQTRPTYSHLFFRRGANMSVVVHEIAHQWFGDSISVDTWRNIWLNEGFASYAEWLWSEAQGTGTAQQLFDHYYSSTPADDPFWQVKPGDPGAANVFHGAVYDRGAMTLHALRNVVGDAALLDITRTWVAEKRYQTGTIEEFIELAEQRSGKQLDEFFEAWLFTPGKPAVGAATGVPASATTASLVPPPAVAEIDAVHERVHDHD</sequence>
<evidence type="ECO:0000256" key="9">
    <source>
        <dbReference type="ARBA" id="ARBA00022833"/>
    </source>
</evidence>
<dbReference type="SUPFAM" id="SSF55486">
    <property type="entry name" value="Metalloproteases ('zincins'), catalytic domain"/>
    <property type="match status" value="1"/>
</dbReference>
<evidence type="ECO:0000256" key="6">
    <source>
        <dbReference type="ARBA" id="ARBA00022670"/>
    </source>
</evidence>
<dbReference type="CDD" id="cd09603">
    <property type="entry name" value="M1_APN_like"/>
    <property type="match status" value="1"/>
</dbReference>
<keyword evidence="7" id="KW-0479">Metal-binding</keyword>
<dbReference type="EMBL" id="BAAAGS010000016">
    <property type="protein sequence ID" value="GAA0527659.1"/>
    <property type="molecule type" value="Genomic_DNA"/>
</dbReference>
<dbReference type="EC" id="3.4.11.2" evidence="4"/>
<protein>
    <recommendedName>
        <fullName evidence="5">Aminopeptidase N</fullName>
        <ecNumber evidence="4">3.4.11.2</ecNumber>
    </recommendedName>
    <alternativeName>
        <fullName evidence="11">Alanine aminopeptidase</fullName>
    </alternativeName>
    <alternativeName>
        <fullName evidence="12">Lysyl aminopeptidase</fullName>
    </alternativeName>
</protein>
<organism evidence="16 17">
    <name type="scientific">Saccharopolyspora erythraea</name>
    <name type="common">Streptomyces erythraeus</name>
    <dbReference type="NCBI Taxonomy" id="1836"/>
    <lineage>
        <taxon>Bacteria</taxon>
        <taxon>Bacillati</taxon>
        <taxon>Actinomycetota</taxon>
        <taxon>Actinomycetes</taxon>
        <taxon>Pseudonocardiales</taxon>
        <taxon>Pseudonocardiaceae</taxon>
        <taxon>Saccharopolyspora</taxon>
    </lineage>
</organism>
<keyword evidence="6" id="KW-0645">Protease</keyword>
<name>A0ABN1CW45_SACER</name>
<keyword evidence="10" id="KW-0482">Metalloprotease</keyword>
<feature type="chain" id="PRO_5045862493" description="Aminopeptidase N" evidence="13">
    <location>
        <begin position="27"/>
        <end position="500"/>
    </location>
</feature>
<evidence type="ECO:0000259" key="14">
    <source>
        <dbReference type="Pfam" id="PF01433"/>
    </source>
</evidence>
<evidence type="ECO:0000256" key="4">
    <source>
        <dbReference type="ARBA" id="ARBA00012564"/>
    </source>
</evidence>
<comment type="cofactor">
    <cofactor evidence="2">
        <name>Zn(2+)</name>
        <dbReference type="ChEBI" id="CHEBI:29105"/>
    </cofactor>
</comment>
<feature type="signal peptide" evidence="13">
    <location>
        <begin position="1"/>
        <end position="26"/>
    </location>
</feature>
<comment type="caution">
    <text evidence="16">The sequence shown here is derived from an EMBL/GenBank/DDBJ whole genome shotgun (WGS) entry which is preliminary data.</text>
</comment>
<accession>A0ABN1CW45</accession>
<dbReference type="Gene3D" id="1.10.390.10">
    <property type="entry name" value="Neutral Protease Domain 2"/>
    <property type="match status" value="1"/>
</dbReference>
<evidence type="ECO:0000256" key="7">
    <source>
        <dbReference type="ARBA" id="ARBA00022723"/>
    </source>
</evidence>
<dbReference type="InterPro" id="IPR042097">
    <property type="entry name" value="Aminopeptidase_N-like_N_sf"/>
</dbReference>
<evidence type="ECO:0000256" key="10">
    <source>
        <dbReference type="ARBA" id="ARBA00023049"/>
    </source>
</evidence>
<dbReference type="Gene3D" id="2.60.40.1730">
    <property type="entry name" value="tricorn interacting facor f3 domain"/>
    <property type="match status" value="1"/>
</dbReference>
<dbReference type="PANTHER" id="PTHR11533">
    <property type="entry name" value="PROTEASE M1 ZINC METALLOPROTEASE"/>
    <property type="match status" value="1"/>
</dbReference>
<evidence type="ECO:0000256" key="3">
    <source>
        <dbReference type="ARBA" id="ARBA00010136"/>
    </source>
</evidence>
<dbReference type="InterPro" id="IPR050344">
    <property type="entry name" value="Peptidase_M1_aminopeptidases"/>
</dbReference>
<dbReference type="Pfam" id="PF17900">
    <property type="entry name" value="Peptidase_M1_N"/>
    <property type="match status" value="1"/>
</dbReference>
<evidence type="ECO:0000256" key="12">
    <source>
        <dbReference type="ARBA" id="ARBA00031533"/>
    </source>
</evidence>
<dbReference type="Proteomes" id="UP001500729">
    <property type="component" value="Unassembled WGS sequence"/>
</dbReference>
<evidence type="ECO:0000256" key="8">
    <source>
        <dbReference type="ARBA" id="ARBA00022801"/>
    </source>
</evidence>
<evidence type="ECO:0000259" key="15">
    <source>
        <dbReference type="Pfam" id="PF17900"/>
    </source>
</evidence>
<dbReference type="InterPro" id="IPR027268">
    <property type="entry name" value="Peptidase_M4/M1_CTD_sf"/>
</dbReference>
<feature type="domain" description="Peptidase M1 membrane alanine aminopeptidase" evidence="14">
    <location>
        <begin position="310"/>
        <end position="456"/>
    </location>
</feature>
<evidence type="ECO:0000256" key="11">
    <source>
        <dbReference type="ARBA" id="ARBA00029811"/>
    </source>
</evidence>
<keyword evidence="9" id="KW-0862">Zinc</keyword>
<evidence type="ECO:0000256" key="5">
    <source>
        <dbReference type="ARBA" id="ARBA00015611"/>
    </source>
</evidence>
<proteinExistence type="inferred from homology"/>
<evidence type="ECO:0000256" key="1">
    <source>
        <dbReference type="ARBA" id="ARBA00000098"/>
    </source>
</evidence>
<keyword evidence="8" id="KW-0378">Hydrolase</keyword>
<dbReference type="InterPro" id="IPR014782">
    <property type="entry name" value="Peptidase_M1_dom"/>
</dbReference>
<evidence type="ECO:0000256" key="13">
    <source>
        <dbReference type="SAM" id="SignalP"/>
    </source>
</evidence>
<evidence type="ECO:0000256" key="2">
    <source>
        <dbReference type="ARBA" id="ARBA00001947"/>
    </source>
</evidence>
<gene>
    <name evidence="16" type="ORF">GCM10009533_28700</name>
</gene>
<feature type="domain" description="Aminopeptidase N-like N-terminal" evidence="15">
    <location>
        <begin position="52"/>
        <end position="220"/>
    </location>
</feature>
<keyword evidence="13" id="KW-0732">Signal</keyword>
<dbReference type="SUPFAM" id="SSF63737">
    <property type="entry name" value="Leukotriene A4 hydrolase N-terminal domain"/>
    <property type="match status" value="1"/>
</dbReference>
<dbReference type="RefSeq" id="WP_011875195.1">
    <property type="nucleotide sequence ID" value="NZ_BAAAGS010000016.1"/>
</dbReference>
<dbReference type="PRINTS" id="PR00756">
    <property type="entry name" value="ALADIPTASE"/>
</dbReference>
<comment type="catalytic activity">
    <reaction evidence="1">
        <text>Release of an N-terminal amino acid, Xaa-|-Yaa- from a peptide, amide or arylamide. Xaa is preferably Ala, but may be most amino acids including Pro (slow action). When a terminal hydrophobic residue is followed by a prolyl residue, the two may be released as an intact Xaa-Pro dipeptide.</text>
        <dbReference type="EC" id="3.4.11.2"/>
    </reaction>
</comment>
<dbReference type="PANTHER" id="PTHR11533:SF297">
    <property type="entry name" value="AMINOPEPTIDASE N"/>
    <property type="match status" value="1"/>
</dbReference>
<evidence type="ECO:0000313" key="16">
    <source>
        <dbReference type="EMBL" id="GAA0527659.1"/>
    </source>
</evidence>
<dbReference type="InterPro" id="IPR045357">
    <property type="entry name" value="Aminopeptidase_N-like_N"/>
</dbReference>
<dbReference type="InterPro" id="IPR001930">
    <property type="entry name" value="Peptidase_M1"/>
</dbReference>
<evidence type="ECO:0000313" key="17">
    <source>
        <dbReference type="Proteomes" id="UP001500729"/>
    </source>
</evidence>
<comment type="similarity">
    <text evidence="3">Belongs to the peptidase M1 family.</text>
</comment>
<dbReference type="Pfam" id="PF01433">
    <property type="entry name" value="Peptidase_M1"/>
    <property type="match status" value="1"/>
</dbReference>
<reference evidence="16 17" key="1">
    <citation type="journal article" date="2019" name="Int. J. Syst. Evol. Microbiol.">
        <title>The Global Catalogue of Microorganisms (GCM) 10K type strain sequencing project: providing services to taxonomists for standard genome sequencing and annotation.</title>
        <authorList>
            <consortium name="The Broad Institute Genomics Platform"/>
            <consortium name="The Broad Institute Genome Sequencing Center for Infectious Disease"/>
            <person name="Wu L."/>
            <person name="Ma J."/>
        </authorList>
    </citation>
    <scope>NUCLEOTIDE SEQUENCE [LARGE SCALE GENOMIC DNA]</scope>
    <source>
        <strain evidence="16 17">JCM 10303</strain>
    </source>
</reference>
<keyword evidence="17" id="KW-1185">Reference proteome</keyword>